<sequence length="52" mass="5981">PPFYSRNTAEMYNNILHKPLVLKPNVSNAGRDLLEGLLHKDRTKRLGSKDDF</sequence>
<evidence type="ECO:0000313" key="2">
    <source>
        <dbReference type="Proteomes" id="UP001529510"/>
    </source>
</evidence>
<dbReference type="Gene3D" id="1.10.510.10">
    <property type="entry name" value="Transferase(Phosphotransferase) domain 1"/>
    <property type="match status" value="1"/>
</dbReference>
<proteinExistence type="predicted"/>
<reference evidence="1 2" key="1">
    <citation type="submission" date="2024-05" db="EMBL/GenBank/DDBJ databases">
        <title>Genome sequencing and assembly of Indian major carp, Cirrhinus mrigala (Hamilton, 1822).</title>
        <authorList>
            <person name="Mohindra V."/>
            <person name="Chowdhury L.M."/>
            <person name="Lal K."/>
            <person name="Jena J.K."/>
        </authorList>
    </citation>
    <scope>NUCLEOTIDE SEQUENCE [LARGE SCALE GENOMIC DNA]</scope>
    <source>
        <strain evidence="1">CM1030</strain>
        <tissue evidence="1">Blood</tissue>
    </source>
</reference>
<comment type="caution">
    <text evidence="1">The sequence shown here is derived from an EMBL/GenBank/DDBJ whole genome shotgun (WGS) entry which is preliminary data.</text>
</comment>
<protein>
    <recommendedName>
        <fullName evidence="3">Protein kinase</fullName>
    </recommendedName>
</protein>
<dbReference type="SUPFAM" id="SSF56112">
    <property type="entry name" value="Protein kinase-like (PK-like)"/>
    <property type="match status" value="1"/>
</dbReference>
<feature type="non-terminal residue" evidence="1">
    <location>
        <position position="1"/>
    </location>
</feature>
<dbReference type="EMBL" id="JAMKFB020000019">
    <property type="protein sequence ID" value="KAL0165603.1"/>
    <property type="molecule type" value="Genomic_DNA"/>
</dbReference>
<name>A0ABD0NYK2_CIRMR</name>
<gene>
    <name evidence="1" type="ORF">M9458_037447</name>
</gene>
<accession>A0ABD0NYK2</accession>
<keyword evidence="2" id="KW-1185">Reference proteome</keyword>
<dbReference type="Proteomes" id="UP001529510">
    <property type="component" value="Unassembled WGS sequence"/>
</dbReference>
<feature type="non-terminal residue" evidence="1">
    <location>
        <position position="52"/>
    </location>
</feature>
<evidence type="ECO:0000313" key="1">
    <source>
        <dbReference type="EMBL" id="KAL0165603.1"/>
    </source>
</evidence>
<dbReference type="AlphaFoldDB" id="A0ABD0NYK2"/>
<dbReference type="InterPro" id="IPR011009">
    <property type="entry name" value="Kinase-like_dom_sf"/>
</dbReference>
<evidence type="ECO:0008006" key="3">
    <source>
        <dbReference type="Google" id="ProtNLM"/>
    </source>
</evidence>
<organism evidence="1 2">
    <name type="scientific">Cirrhinus mrigala</name>
    <name type="common">Mrigala</name>
    <dbReference type="NCBI Taxonomy" id="683832"/>
    <lineage>
        <taxon>Eukaryota</taxon>
        <taxon>Metazoa</taxon>
        <taxon>Chordata</taxon>
        <taxon>Craniata</taxon>
        <taxon>Vertebrata</taxon>
        <taxon>Euteleostomi</taxon>
        <taxon>Actinopterygii</taxon>
        <taxon>Neopterygii</taxon>
        <taxon>Teleostei</taxon>
        <taxon>Ostariophysi</taxon>
        <taxon>Cypriniformes</taxon>
        <taxon>Cyprinidae</taxon>
        <taxon>Labeoninae</taxon>
        <taxon>Labeonini</taxon>
        <taxon>Cirrhinus</taxon>
    </lineage>
</organism>